<proteinExistence type="predicted"/>
<gene>
    <name evidence="1" type="ORF">J1N35_018136</name>
</gene>
<name>A0A9D4A5V8_9ROSI</name>
<evidence type="ECO:0000313" key="1">
    <source>
        <dbReference type="EMBL" id="KAH1090879.1"/>
    </source>
</evidence>
<dbReference type="EMBL" id="JAIQCV010000006">
    <property type="protein sequence ID" value="KAH1090879.1"/>
    <property type="molecule type" value="Genomic_DNA"/>
</dbReference>
<reference evidence="1 2" key="1">
    <citation type="journal article" date="2021" name="Plant Biotechnol. J.">
        <title>Multi-omics assisted identification of the key and species-specific regulatory components of drought-tolerant mechanisms in Gossypium stocksii.</title>
        <authorList>
            <person name="Yu D."/>
            <person name="Ke L."/>
            <person name="Zhang D."/>
            <person name="Wu Y."/>
            <person name="Sun Y."/>
            <person name="Mei J."/>
            <person name="Sun J."/>
            <person name="Sun Y."/>
        </authorList>
    </citation>
    <scope>NUCLEOTIDE SEQUENCE [LARGE SCALE GENOMIC DNA]</scope>
    <source>
        <strain evidence="2">cv. E1</strain>
        <tissue evidence="1">Leaf</tissue>
    </source>
</reference>
<dbReference type="AlphaFoldDB" id="A0A9D4A5V8"/>
<accession>A0A9D4A5V8</accession>
<keyword evidence="2" id="KW-1185">Reference proteome</keyword>
<dbReference type="Proteomes" id="UP000828251">
    <property type="component" value="Unassembled WGS sequence"/>
</dbReference>
<protein>
    <submittedName>
        <fullName evidence="1">Uncharacterized protein</fullName>
    </submittedName>
</protein>
<comment type="caution">
    <text evidence="1">The sequence shown here is derived from an EMBL/GenBank/DDBJ whole genome shotgun (WGS) entry which is preliminary data.</text>
</comment>
<evidence type="ECO:0000313" key="2">
    <source>
        <dbReference type="Proteomes" id="UP000828251"/>
    </source>
</evidence>
<sequence length="115" mass="13688">MTDPNEKFSLTISHQTKQEVLALTIDPVKWTFLLKQLRLMKKQMTQQNARFEQQVFQQELLRKIEALRRKMQFNHSNLQDHVTPFKEEAVGAHAKPWQNEMDALHRDVRALHLDV</sequence>
<organism evidence="1 2">
    <name type="scientific">Gossypium stocksii</name>
    <dbReference type="NCBI Taxonomy" id="47602"/>
    <lineage>
        <taxon>Eukaryota</taxon>
        <taxon>Viridiplantae</taxon>
        <taxon>Streptophyta</taxon>
        <taxon>Embryophyta</taxon>
        <taxon>Tracheophyta</taxon>
        <taxon>Spermatophyta</taxon>
        <taxon>Magnoliopsida</taxon>
        <taxon>eudicotyledons</taxon>
        <taxon>Gunneridae</taxon>
        <taxon>Pentapetalae</taxon>
        <taxon>rosids</taxon>
        <taxon>malvids</taxon>
        <taxon>Malvales</taxon>
        <taxon>Malvaceae</taxon>
        <taxon>Malvoideae</taxon>
        <taxon>Gossypium</taxon>
    </lineage>
</organism>